<dbReference type="Proteomes" id="UP000235388">
    <property type="component" value="Unassembled WGS sequence"/>
</dbReference>
<evidence type="ECO:0000313" key="4">
    <source>
        <dbReference type="Proteomes" id="UP000235388"/>
    </source>
</evidence>
<dbReference type="InterPro" id="IPR017853">
    <property type="entry name" value="GH"/>
</dbReference>
<protein>
    <recommendedName>
        <fullName evidence="2">Mannosidase Ig/CBM-like domain-containing protein</fullName>
    </recommendedName>
</protein>
<feature type="domain" description="Mannosidase Ig/CBM-like" evidence="2">
    <location>
        <begin position="143"/>
        <end position="222"/>
    </location>
</feature>
<dbReference type="GO" id="GO:0006516">
    <property type="term" value="P:glycoprotein catabolic process"/>
    <property type="evidence" value="ECO:0007669"/>
    <property type="project" value="TreeGrafter"/>
</dbReference>
<feature type="non-terminal residue" evidence="3">
    <location>
        <position position="1"/>
    </location>
</feature>
<name>A0A2N5TWB8_9BASI</name>
<dbReference type="GO" id="GO:0004567">
    <property type="term" value="F:beta-mannosidase activity"/>
    <property type="evidence" value="ECO:0007669"/>
    <property type="project" value="TreeGrafter"/>
</dbReference>
<keyword evidence="4" id="KW-1185">Reference proteome</keyword>
<evidence type="ECO:0000313" key="3">
    <source>
        <dbReference type="EMBL" id="PLW29779.1"/>
    </source>
</evidence>
<sequence>YGKFTRGELYGDKEHYNYDTSISFDISSYPVARFVNEFGFHSLPSIYTLDRILSSPEAHEFNSSVIRAHNKNPPAGSLEYPWPADRGQNQLMTGVTKYYPTPNITGDARALLAQWAYTTQVFQAAFMASQITYYRLGASRGENNMGAVYWQWYSFSGQLLSNVSKEFVVGPLNSTRLLRSSGLSAIVPRGHPPNDAWLHLTLQTNDGKHTNEQFFHPVDLKDCLLRPTKVLSRPMGHNQISLQVAHGGVAAWVNGKLFLT</sequence>
<proteinExistence type="predicted"/>
<dbReference type="InterPro" id="IPR050887">
    <property type="entry name" value="Beta-mannosidase_GH2"/>
</dbReference>
<dbReference type="SUPFAM" id="SSF51445">
    <property type="entry name" value="(Trans)glycosidases"/>
    <property type="match status" value="1"/>
</dbReference>
<dbReference type="Pfam" id="PF17786">
    <property type="entry name" value="Mannosidase_ig"/>
    <property type="match status" value="1"/>
</dbReference>
<dbReference type="Gene3D" id="3.20.20.80">
    <property type="entry name" value="Glycosidases"/>
    <property type="match status" value="1"/>
</dbReference>
<dbReference type="EMBL" id="PGCJ01000399">
    <property type="protein sequence ID" value="PLW29779.1"/>
    <property type="molecule type" value="Genomic_DNA"/>
</dbReference>
<keyword evidence="1" id="KW-0378">Hydrolase</keyword>
<reference evidence="3 4" key="1">
    <citation type="submission" date="2017-11" db="EMBL/GenBank/DDBJ databases">
        <title>De novo assembly and phasing of dikaryotic genomes from two isolates of Puccinia coronata f. sp. avenae, the causal agent of oat crown rust.</title>
        <authorList>
            <person name="Miller M.E."/>
            <person name="Zhang Y."/>
            <person name="Omidvar V."/>
            <person name="Sperschneider J."/>
            <person name="Schwessinger B."/>
            <person name="Raley C."/>
            <person name="Palmer J.M."/>
            <person name="Garnica D."/>
            <person name="Upadhyaya N."/>
            <person name="Rathjen J."/>
            <person name="Taylor J.M."/>
            <person name="Park R.F."/>
            <person name="Dodds P.N."/>
            <person name="Hirsch C.D."/>
            <person name="Kianian S.F."/>
            <person name="Figueroa M."/>
        </authorList>
    </citation>
    <scope>NUCLEOTIDE SEQUENCE [LARGE SCALE GENOMIC DNA]</scope>
    <source>
        <strain evidence="3">12NC29</strain>
    </source>
</reference>
<keyword evidence="1" id="KW-0326">Glycosidase</keyword>
<gene>
    <name evidence="3" type="ORF">PCANC_26746</name>
</gene>
<evidence type="ECO:0000256" key="1">
    <source>
        <dbReference type="ARBA" id="ARBA00023295"/>
    </source>
</evidence>
<dbReference type="PANTHER" id="PTHR43730:SF5">
    <property type="entry name" value="BETA-MANNOSIDASE A"/>
    <property type="match status" value="1"/>
</dbReference>
<accession>A0A2N5TWB8</accession>
<dbReference type="InterPro" id="IPR041447">
    <property type="entry name" value="Mannosidase_ig"/>
</dbReference>
<comment type="caution">
    <text evidence="3">The sequence shown here is derived from an EMBL/GenBank/DDBJ whole genome shotgun (WGS) entry which is preliminary data.</text>
</comment>
<dbReference type="PANTHER" id="PTHR43730">
    <property type="entry name" value="BETA-MANNOSIDASE"/>
    <property type="match status" value="1"/>
</dbReference>
<organism evidence="3 4">
    <name type="scientific">Puccinia coronata f. sp. avenae</name>
    <dbReference type="NCBI Taxonomy" id="200324"/>
    <lineage>
        <taxon>Eukaryota</taxon>
        <taxon>Fungi</taxon>
        <taxon>Dikarya</taxon>
        <taxon>Basidiomycota</taxon>
        <taxon>Pucciniomycotina</taxon>
        <taxon>Pucciniomycetes</taxon>
        <taxon>Pucciniales</taxon>
        <taxon>Pucciniaceae</taxon>
        <taxon>Puccinia</taxon>
    </lineage>
</organism>
<dbReference type="AlphaFoldDB" id="A0A2N5TWB8"/>
<dbReference type="STRING" id="200324.A0A2N5TWB8"/>
<dbReference type="OrthoDB" id="2866996at2759"/>
<evidence type="ECO:0000259" key="2">
    <source>
        <dbReference type="Pfam" id="PF17786"/>
    </source>
</evidence>